<feature type="transmembrane region" description="Helical" evidence="1">
    <location>
        <begin position="146"/>
        <end position="171"/>
    </location>
</feature>
<evidence type="ECO:0000313" key="2">
    <source>
        <dbReference type="EMBL" id="MBR0574933.1"/>
    </source>
</evidence>
<dbReference type="Pfam" id="PF12822">
    <property type="entry name" value="ECF_trnsprt"/>
    <property type="match status" value="1"/>
</dbReference>
<feature type="transmembrane region" description="Helical" evidence="1">
    <location>
        <begin position="82"/>
        <end position="100"/>
    </location>
</feature>
<dbReference type="Proteomes" id="UP000675379">
    <property type="component" value="Unassembled WGS sequence"/>
</dbReference>
<keyword evidence="1" id="KW-0472">Membrane</keyword>
<dbReference type="Gene3D" id="1.10.1760.20">
    <property type="match status" value="1"/>
</dbReference>
<feature type="transmembrane region" description="Helical" evidence="1">
    <location>
        <begin position="57"/>
        <end position="76"/>
    </location>
</feature>
<keyword evidence="1" id="KW-0812">Transmembrane</keyword>
<dbReference type="InterPro" id="IPR024529">
    <property type="entry name" value="ECF_trnsprt_substrate-spec"/>
</dbReference>
<reference evidence="2" key="1">
    <citation type="submission" date="2021-04" db="EMBL/GenBank/DDBJ databases">
        <title>Proteiniclasticum sedimins sp. nov., an obligate anaerobic bacterium isolated from anaerobic sludge.</title>
        <authorList>
            <person name="Liu J."/>
        </authorList>
    </citation>
    <scope>NUCLEOTIDE SEQUENCE</scope>
    <source>
        <strain evidence="2">BAD-10</strain>
    </source>
</reference>
<protein>
    <submittedName>
        <fullName evidence="2">ECF transporter S component</fullName>
    </submittedName>
</protein>
<feature type="transmembrane region" description="Helical" evidence="1">
    <location>
        <begin position="107"/>
        <end position="126"/>
    </location>
</feature>
<sequence>MNVSKETRNLVLSALFLTLAVIIQILGKSIPEISQFVVGPTVNAVLILTAYFAGLKWALLVGILTPVLAFVSGVLAAPMAPFIPFIAAGNLIYIVFFSLLKDWKNGEVLGIVLGALFKFAFLYFSASKLINLISLGIPEPVKAKLVISMGIPQFITALVGGAAAILLYTLLNRRLKLK</sequence>
<evidence type="ECO:0000313" key="3">
    <source>
        <dbReference type="Proteomes" id="UP000675379"/>
    </source>
</evidence>
<name>A0A941HQ02_9CLOT</name>
<feature type="transmembrane region" description="Helical" evidence="1">
    <location>
        <begin position="33"/>
        <end position="52"/>
    </location>
</feature>
<dbReference type="EMBL" id="JAGSCS010000001">
    <property type="protein sequence ID" value="MBR0574933.1"/>
    <property type="molecule type" value="Genomic_DNA"/>
</dbReference>
<gene>
    <name evidence="2" type="ORF">KCG48_01125</name>
</gene>
<evidence type="ECO:0000256" key="1">
    <source>
        <dbReference type="SAM" id="Phobius"/>
    </source>
</evidence>
<keyword evidence="3" id="KW-1185">Reference proteome</keyword>
<accession>A0A941HQ02</accession>
<feature type="transmembrane region" description="Helical" evidence="1">
    <location>
        <begin position="9"/>
        <end position="27"/>
    </location>
</feature>
<dbReference type="AlphaFoldDB" id="A0A941HQ02"/>
<keyword evidence="1" id="KW-1133">Transmembrane helix</keyword>
<dbReference type="GO" id="GO:0022857">
    <property type="term" value="F:transmembrane transporter activity"/>
    <property type="evidence" value="ECO:0007669"/>
    <property type="project" value="InterPro"/>
</dbReference>
<dbReference type="RefSeq" id="WP_211799444.1">
    <property type="nucleotide sequence ID" value="NZ_JAGSCS010000001.1"/>
</dbReference>
<comment type="caution">
    <text evidence="2">The sequence shown here is derived from an EMBL/GenBank/DDBJ whole genome shotgun (WGS) entry which is preliminary data.</text>
</comment>
<proteinExistence type="predicted"/>
<organism evidence="2 3">
    <name type="scientific">Proteiniclasticum sediminis</name>
    <dbReference type="NCBI Taxonomy" id="2804028"/>
    <lineage>
        <taxon>Bacteria</taxon>
        <taxon>Bacillati</taxon>
        <taxon>Bacillota</taxon>
        <taxon>Clostridia</taxon>
        <taxon>Eubacteriales</taxon>
        <taxon>Clostridiaceae</taxon>
        <taxon>Proteiniclasticum</taxon>
    </lineage>
</organism>